<protein>
    <submittedName>
        <fullName evidence="1">Uncharacterized protein</fullName>
    </submittedName>
</protein>
<keyword evidence="2" id="KW-1185">Reference proteome</keyword>
<reference evidence="1 2" key="1">
    <citation type="journal article" date="2018" name="Microbiol. Resour. Announc.">
        <title>Complete Genome Sequence of Acidithiobacillus ferridurans JCM 18981.</title>
        <authorList>
            <person name="Miyauchi T."/>
            <person name="Kouzuma A."/>
            <person name="Abe T."/>
            <person name="Watanabe K."/>
        </authorList>
    </citation>
    <scope>NUCLEOTIDE SEQUENCE [LARGE SCALE GENOMIC DNA]</scope>
    <source>
        <strain evidence="2">ATCC 33020 / DSM 29468 / JCM 18981 / 11Fe</strain>
    </source>
</reference>
<evidence type="ECO:0000313" key="1">
    <source>
        <dbReference type="EMBL" id="BBF63913.1"/>
    </source>
</evidence>
<dbReference type="RefSeq" id="WP_126604154.1">
    <property type="nucleotide sequence ID" value="NZ_AP018795.1"/>
</dbReference>
<sequence>MANPEPTTVFAVRMTTREFAALDSLCLAADLSRAQVIKHLVLTAVDPMNKAHDLLLEQRRIGNLLKAAYDMNLYTPLPRQELKALFKFALGNAYRLEAVIHQQEQLMDMP</sequence>
<dbReference type="KEGG" id="afj:AFERRID_01310"/>
<proteinExistence type="predicted"/>
<dbReference type="EMBL" id="AP018795">
    <property type="protein sequence ID" value="BBF63913.1"/>
    <property type="molecule type" value="Genomic_DNA"/>
</dbReference>
<name>A0A2Z6IJG9_ACIFI</name>
<dbReference type="AlphaFoldDB" id="A0A2Z6IJG9"/>
<accession>A0A2Z6IJG9</accession>
<dbReference type="Proteomes" id="UP000280188">
    <property type="component" value="Chromosome"/>
</dbReference>
<gene>
    <name evidence="1" type="ORF">AFERRID_01310</name>
</gene>
<evidence type="ECO:0000313" key="2">
    <source>
        <dbReference type="Proteomes" id="UP000280188"/>
    </source>
</evidence>
<organism evidence="1 2">
    <name type="scientific">Acidithiobacillus ferridurans</name>
    <dbReference type="NCBI Taxonomy" id="1232575"/>
    <lineage>
        <taxon>Bacteria</taxon>
        <taxon>Pseudomonadati</taxon>
        <taxon>Pseudomonadota</taxon>
        <taxon>Acidithiobacillia</taxon>
        <taxon>Acidithiobacillales</taxon>
        <taxon>Acidithiobacillaceae</taxon>
        <taxon>Acidithiobacillus</taxon>
    </lineage>
</organism>